<dbReference type="PANTHER" id="PTHR30433">
    <property type="entry name" value="CHEMOTAXIS PROTEIN MOTA"/>
    <property type="match status" value="1"/>
</dbReference>
<feature type="transmembrane region" description="Helical" evidence="8">
    <location>
        <begin position="178"/>
        <end position="202"/>
    </location>
</feature>
<dbReference type="PROSITE" id="PS01307">
    <property type="entry name" value="MOTA"/>
    <property type="match status" value="1"/>
</dbReference>
<keyword evidence="3" id="KW-0813">Transport</keyword>
<feature type="domain" description="MotA/TolQ/ExbB proton channel" evidence="9">
    <location>
        <begin position="98"/>
        <end position="214"/>
    </location>
</feature>
<protein>
    <recommendedName>
        <fullName evidence="9">MotA/TolQ/ExbB proton channel domain-containing protein</fullName>
    </recommendedName>
</protein>
<accession>A0A382A023</accession>
<dbReference type="GO" id="GO:0006935">
    <property type="term" value="P:chemotaxis"/>
    <property type="evidence" value="ECO:0007669"/>
    <property type="project" value="InterPro"/>
</dbReference>
<keyword evidence="6 8" id="KW-1133">Transmembrane helix</keyword>
<evidence type="ECO:0000256" key="7">
    <source>
        <dbReference type="ARBA" id="ARBA00023136"/>
    </source>
</evidence>
<dbReference type="InterPro" id="IPR002898">
    <property type="entry name" value="MotA_ExbB_proton_chnl"/>
</dbReference>
<dbReference type="Pfam" id="PF01618">
    <property type="entry name" value="MotA_ExbB"/>
    <property type="match status" value="1"/>
</dbReference>
<dbReference type="EMBL" id="UINC01023265">
    <property type="protein sequence ID" value="SVA94571.1"/>
    <property type="molecule type" value="Genomic_DNA"/>
</dbReference>
<dbReference type="GO" id="GO:0071978">
    <property type="term" value="P:bacterial-type flagellum-dependent swarming motility"/>
    <property type="evidence" value="ECO:0007669"/>
    <property type="project" value="InterPro"/>
</dbReference>
<gene>
    <name evidence="10" type="ORF">METZ01_LOCUS147425</name>
</gene>
<comment type="similarity">
    <text evidence="2">Belongs to the MotA family.</text>
</comment>
<evidence type="ECO:0000256" key="6">
    <source>
        <dbReference type="ARBA" id="ARBA00022989"/>
    </source>
</evidence>
<evidence type="ECO:0000256" key="3">
    <source>
        <dbReference type="ARBA" id="ARBA00022448"/>
    </source>
</evidence>
<feature type="transmembrane region" description="Helical" evidence="8">
    <location>
        <begin position="6"/>
        <end position="24"/>
    </location>
</feature>
<evidence type="ECO:0000256" key="5">
    <source>
        <dbReference type="ARBA" id="ARBA00022692"/>
    </source>
</evidence>
<keyword evidence="7 8" id="KW-0472">Membrane</keyword>
<evidence type="ECO:0000256" key="4">
    <source>
        <dbReference type="ARBA" id="ARBA00022475"/>
    </source>
</evidence>
<comment type="subcellular location">
    <subcellularLocation>
        <location evidence="1">Cell membrane</location>
        <topology evidence="1">Multi-pass membrane protein</topology>
    </subcellularLocation>
</comment>
<evidence type="ECO:0000313" key="10">
    <source>
        <dbReference type="EMBL" id="SVA94571.1"/>
    </source>
</evidence>
<dbReference type="InterPro" id="IPR047055">
    <property type="entry name" value="MotA-like"/>
</dbReference>
<evidence type="ECO:0000256" key="1">
    <source>
        <dbReference type="ARBA" id="ARBA00004651"/>
    </source>
</evidence>
<organism evidence="10">
    <name type="scientific">marine metagenome</name>
    <dbReference type="NCBI Taxonomy" id="408172"/>
    <lineage>
        <taxon>unclassified sequences</taxon>
        <taxon>metagenomes</taxon>
        <taxon>ecological metagenomes</taxon>
    </lineage>
</organism>
<keyword evidence="4" id="KW-1003">Cell membrane</keyword>
<evidence type="ECO:0000259" key="9">
    <source>
        <dbReference type="Pfam" id="PF01618"/>
    </source>
</evidence>
<sequence>MDIATIVGFIAAVTCLMVGIGSNLNSMIDTPSMIIVGGGTIAASMIANPLPEVVNLVGVYKKAIFTNVPVPTELIERIVGFAETARREGILALEQAIEDGDDSFLSTGVKLAVDGTEPDLIMDILETELQFVEERHKLGQTIIANMGNAAPAFGMIGTPIGLVIMLKNMDDPAAIGPGMAIALLTTMYGAIMANILFGPIAAKLTIYSQKEVLAKRMIIEGIMSIQSGDNPRIVEHKLSVFLSPKVRPQSEEGSEAA</sequence>
<feature type="transmembrane region" description="Helical" evidence="8">
    <location>
        <begin position="142"/>
        <end position="166"/>
    </location>
</feature>
<proteinExistence type="inferred from homology"/>
<dbReference type="GO" id="GO:0005886">
    <property type="term" value="C:plasma membrane"/>
    <property type="evidence" value="ECO:0007669"/>
    <property type="project" value="UniProtKB-SubCell"/>
</dbReference>
<evidence type="ECO:0000256" key="2">
    <source>
        <dbReference type="ARBA" id="ARBA00008038"/>
    </source>
</evidence>
<reference evidence="10" key="1">
    <citation type="submission" date="2018-05" db="EMBL/GenBank/DDBJ databases">
        <authorList>
            <person name="Lanie J.A."/>
            <person name="Ng W.-L."/>
            <person name="Kazmierczak K.M."/>
            <person name="Andrzejewski T.M."/>
            <person name="Davidsen T.M."/>
            <person name="Wayne K.J."/>
            <person name="Tettelin H."/>
            <person name="Glass J.I."/>
            <person name="Rusch D."/>
            <person name="Podicherti R."/>
            <person name="Tsui H.-C.T."/>
            <person name="Winkler M.E."/>
        </authorList>
    </citation>
    <scope>NUCLEOTIDE SEQUENCE</scope>
</reference>
<dbReference type="InterPro" id="IPR000540">
    <property type="entry name" value="Flag_MotA_CS"/>
</dbReference>
<keyword evidence="5 8" id="KW-0812">Transmembrane</keyword>
<dbReference type="PANTHER" id="PTHR30433:SF2">
    <property type="entry name" value="MOTILITY PROTEIN A"/>
    <property type="match status" value="1"/>
</dbReference>
<evidence type="ECO:0000256" key="8">
    <source>
        <dbReference type="SAM" id="Phobius"/>
    </source>
</evidence>
<name>A0A382A023_9ZZZZ</name>
<dbReference type="AlphaFoldDB" id="A0A382A023"/>